<keyword evidence="2" id="KW-0805">Transcription regulation</keyword>
<evidence type="ECO:0000256" key="5">
    <source>
        <dbReference type="ARBA" id="ARBA00023242"/>
    </source>
</evidence>
<gene>
    <name evidence="10" type="primary">LOC115738697</name>
</gene>
<evidence type="ECO:0000256" key="6">
    <source>
        <dbReference type="SAM" id="Coils"/>
    </source>
</evidence>
<dbReference type="SUPFAM" id="SSF55455">
    <property type="entry name" value="SRF-like"/>
    <property type="match status" value="1"/>
</dbReference>
<dbReference type="Gene3D" id="3.40.1810.10">
    <property type="entry name" value="Transcription factor, MADS-box"/>
    <property type="match status" value="1"/>
</dbReference>
<keyword evidence="6" id="KW-0175">Coiled coil</keyword>
<comment type="subcellular location">
    <subcellularLocation>
        <location evidence="1">Nucleus</location>
    </subcellularLocation>
</comment>
<dbReference type="Pfam" id="PF01486">
    <property type="entry name" value="K-box"/>
    <property type="match status" value="1"/>
</dbReference>
<reference evidence="10" key="2">
    <citation type="submission" date="2025-08" db="UniProtKB">
        <authorList>
            <consortium name="RefSeq"/>
        </authorList>
    </citation>
    <scope>IDENTIFICATION</scope>
    <source>
        <tissue evidence="10">Leaf</tissue>
    </source>
</reference>
<dbReference type="Proteomes" id="UP000827889">
    <property type="component" value="Chromosome 2"/>
</dbReference>
<feature type="domain" description="MADS-box" evidence="7">
    <location>
        <begin position="1"/>
        <end position="61"/>
    </location>
</feature>
<dbReference type="PROSITE" id="PS51297">
    <property type="entry name" value="K_BOX"/>
    <property type="match status" value="1"/>
</dbReference>
<evidence type="ECO:0000256" key="2">
    <source>
        <dbReference type="ARBA" id="ARBA00023015"/>
    </source>
</evidence>
<dbReference type="InterPro" id="IPR036879">
    <property type="entry name" value="TF_MADSbox_sf"/>
</dbReference>
<protein>
    <submittedName>
        <fullName evidence="10">Floral homeotic protein DEFICIENS</fullName>
    </submittedName>
</protein>
<dbReference type="GeneID" id="115738697"/>
<name>A0A8B8NYC1_9MYRT</name>
<dbReference type="GO" id="GO:0046983">
    <property type="term" value="F:protein dimerization activity"/>
    <property type="evidence" value="ECO:0007669"/>
    <property type="project" value="InterPro"/>
</dbReference>
<dbReference type="CDD" id="cd00265">
    <property type="entry name" value="MADS_MEF2_like"/>
    <property type="match status" value="1"/>
</dbReference>
<feature type="domain" description="K-box" evidence="8">
    <location>
        <begin position="84"/>
        <end position="178"/>
    </location>
</feature>
<feature type="coiled-coil region" evidence="6">
    <location>
        <begin position="140"/>
        <end position="167"/>
    </location>
</feature>
<evidence type="ECO:0000256" key="1">
    <source>
        <dbReference type="ARBA" id="ARBA00004123"/>
    </source>
</evidence>
<dbReference type="Pfam" id="PF00319">
    <property type="entry name" value="SRF-TF"/>
    <property type="match status" value="1"/>
</dbReference>
<organism evidence="9 10">
    <name type="scientific">Rhodamnia argentea</name>
    <dbReference type="NCBI Taxonomy" id="178133"/>
    <lineage>
        <taxon>Eukaryota</taxon>
        <taxon>Viridiplantae</taxon>
        <taxon>Streptophyta</taxon>
        <taxon>Embryophyta</taxon>
        <taxon>Tracheophyta</taxon>
        <taxon>Spermatophyta</taxon>
        <taxon>Magnoliopsida</taxon>
        <taxon>eudicotyledons</taxon>
        <taxon>Gunneridae</taxon>
        <taxon>Pentapetalae</taxon>
        <taxon>rosids</taxon>
        <taxon>malvids</taxon>
        <taxon>Myrtales</taxon>
        <taxon>Myrtaceae</taxon>
        <taxon>Myrtoideae</taxon>
        <taxon>Myrteae</taxon>
        <taxon>Australasian group</taxon>
        <taxon>Rhodamnia</taxon>
    </lineage>
</organism>
<sequence length="234" mass="27093">MARGKIQIKLIENTTNRQVTYSKRRNGLFKKANELTVLCDAKVSIVMISSTGKLHEYISPSTTTKKMYDQYQQALEVDLWSSHYEKMQENLRKLKEVNKKLQLEVRRRFGEGLNGMSFEELCGLEEDMDNAVSLIRERKYKTLSNQIDTARKKKKNAEEINKRLLQDWTNLIKHLREDDPHFGMVDNTRDYEAVIGYSEAAAARLRLYALRLQPDQPNLTSGGGSEITTYPLLE</sequence>
<evidence type="ECO:0000313" key="9">
    <source>
        <dbReference type="Proteomes" id="UP000827889"/>
    </source>
</evidence>
<keyword evidence="5" id="KW-0539">Nucleus</keyword>
<dbReference type="PROSITE" id="PS50066">
    <property type="entry name" value="MADS_BOX_2"/>
    <property type="match status" value="1"/>
</dbReference>
<dbReference type="AlphaFoldDB" id="A0A8B8NYC1"/>
<dbReference type="RefSeq" id="XP_030527269.1">
    <property type="nucleotide sequence ID" value="XM_030671409.2"/>
</dbReference>
<dbReference type="KEGG" id="rarg:115738697"/>
<keyword evidence="4" id="KW-0804">Transcription</keyword>
<accession>A0A8B8NYC1</accession>
<dbReference type="PROSITE" id="PS00350">
    <property type="entry name" value="MADS_BOX_1"/>
    <property type="match status" value="1"/>
</dbReference>
<dbReference type="InterPro" id="IPR002487">
    <property type="entry name" value="TF_Kbox"/>
</dbReference>
<dbReference type="InterPro" id="IPR033896">
    <property type="entry name" value="MEF2-like_N"/>
</dbReference>
<dbReference type="GO" id="GO:0000977">
    <property type="term" value="F:RNA polymerase II transcription regulatory region sequence-specific DNA binding"/>
    <property type="evidence" value="ECO:0007669"/>
    <property type="project" value="InterPro"/>
</dbReference>
<proteinExistence type="predicted"/>
<dbReference type="InterPro" id="IPR050142">
    <property type="entry name" value="MADS-box/MEF2_TF"/>
</dbReference>
<reference evidence="9" key="1">
    <citation type="submission" date="2025-05" db="UniProtKB">
        <authorList>
            <consortium name="RefSeq"/>
        </authorList>
    </citation>
    <scope>NUCLEOTIDE SEQUENCE [LARGE SCALE GENOMIC DNA]</scope>
</reference>
<evidence type="ECO:0000259" key="8">
    <source>
        <dbReference type="PROSITE" id="PS51297"/>
    </source>
</evidence>
<dbReference type="GO" id="GO:0005634">
    <property type="term" value="C:nucleus"/>
    <property type="evidence" value="ECO:0007669"/>
    <property type="project" value="UniProtKB-SubCell"/>
</dbReference>
<evidence type="ECO:0000256" key="4">
    <source>
        <dbReference type="ARBA" id="ARBA00023163"/>
    </source>
</evidence>
<evidence type="ECO:0000256" key="3">
    <source>
        <dbReference type="ARBA" id="ARBA00023125"/>
    </source>
</evidence>
<evidence type="ECO:0000259" key="7">
    <source>
        <dbReference type="PROSITE" id="PS50066"/>
    </source>
</evidence>
<dbReference type="PANTHER" id="PTHR48019">
    <property type="entry name" value="SERUM RESPONSE FACTOR HOMOLOG"/>
    <property type="match status" value="1"/>
</dbReference>
<evidence type="ECO:0000313" key="10">
    <source>
        <dbReference type="RefSeq" id="XP_030527269.1"/>
    </source>
</evidence>
<dbReference type="GO" id="GO:0003700">
    <property type="term" value="F:DNA-binding transcription factor activity"/>
    <property type="evidence" value="ECO:0007669"/>
    <property type="project" value="InterPro"/>
</dbReference>
<dbReference type="OrthoDB" id="1898716at2759"/>
<dbReference type="PRINTS" id="PR00404">
    <property type="entry name" value="MADSDOMAIN"/>
</dbReference>
<dbReference type="GO" id="GO:0045944">
    <property type="term" value="P:positive regulation of transcription by RNA polymerase II"/>
    <property type="evidence" value="ECO:0007669"/>
    <property type="project" value="InterPro"/>
</dbReference>
<keyword evidence="3" id="KW-0238">DNA-binding</keyword>
<dbReference type="SMART" id="SM00432">
    <property type="entry name" value="MADS"/>
    <property type="match status" value="1"/>
</dbReference>
<dbReference type="InterPro" id="IPR002100">
    <property type="entry name" value="TF_MADSbox"/>
</dbReference>
<keyword evidence="9" id="KW-1185">Reference proteome</keyword>